<dbReference type="InterPro" id="IPR041698">
    <property type="entry name" value="Methyltransf_25"/>
</dbReference>
<organism evidence="3 4">
    <name type="scientific">Nocardioides pocheonensis</name>
    <dbReference type="NCBI Taxonomy" id="661485"/>
    <lineage>
        <taxon>Bacteria</taxon>
        <taxon>Bacillati</taxon>
        <taxon>Actinomycetota</taxon>
        <taxon>Actinomycetes</taxon>
        <taxon>Propionibacteriales</taxon>
        <taxon>Nocardioidaceae</taxon>
        <taxon>Nocardioides</taxon>
    </lineage>
</organism>
<dbReference type="SUPFAM" id="SSF53335">
    <property type="entry name" value="S-adenosyl-L-methionine-dependent methyltransferases"/>
    <property type="match status" value="1"/>
</dbReference>
<dbReference type="Gene3D" id="3.40.50.150">
    <property type="entry name" value="Vaccinia Virus protein VP39"/>
    <property type="match status" value="1"/>
</dbReference>
<dbReference type="CDD" id="cd02440">
    <property type="entry name" value="AdoMet_MTases"/>
    <property type="match status" value="1"/>
</dbReference>
<accession>A0A3N0GYH8</accession>
<protein>
    <submittedName>
        <fullName evidence="3">Methyltransferase domain-containing protein</fullName>
    </submittedName>
</protein>
<evidence type="ECO:0000259" key="1">
    <source>
        <dbReference type="Pfam" id="PF04991"/>
    </source>
</evidence>
<proteinExistence type="predicted"/>
<keyword evidence="3" id="KW-0808">Transferase</keyword>
<gene>
    <name evidence="3" type="ORF">EFL26_01790</name>
</gene>
<dbReference type="InterPro" id="IPR052613">
    <property type="entry name" value="LicD_transferase"/>
</dbReference>
<keyword evidence="3" id="KW-0489">Methyltransferase</keyword>
<dbReference type="GO" id="GO:0032259">
    <property type="term" value="P:methylation"/>
    <property type="evidence" value="ECO:0007669"/>
    <property type="project" value="UniProtKB-KW"/>
</dbReference>
<dbReference type="EMBL" id="RJSF01000003">
    <property type="protein sequence ID" value="RNM17534.1"/>
    <property type="molecule type" value="Genomic_DNA"/>
</dbReference>
<dbReference type="Proteomes" id="UP000279994">
    <property type="component" value="Unassembled WGS sequence"/>
</dbReference>
<reference evidence="3 4" key="1">
    <citation type="submission" date="2018-11" db="EMBL/GenBank/DDBJ databases">
        <authorList>
            <person name="Li F."/>
        </authorList>
    </citation>
    <scope>NUCLEOTIDE SEQUENCE [LARGE SCALE GENOMIC DNA]</scope>
    <source>
        <strain evidence="3 4">Gsoil 818</strain>
    </source>
</reference>
<evidence type="ECO:0000259" key="2">
    <source>
        <dbReference type="Pfam" id="PF13649"/>
    </source>
</evidence>
<dbReference type="Pfam" id="PF04991">
    <property type="entry name" value="LicD"/>
    <property type="match status" value="1"/>
</dbReference>
<keyword evidence="4" id="KW-1185">Reference proteome</keyword>
<dbReference type="PANTHER" id="PTHR13627:SF31">
    <property type="entry name" value="RIBITOL 5-PHOSPHATE TRANSFERASE FKRP"/>
    <property type="match status" value="1"/>
</dbReference>
<dbReference type="InterPro" id="IPR007074">
    <property type="entry name" value="LicD/FKTN/FKRP_NTP_transf"/>
</dbReference>
<dbReference type="OrthoDB" id="3780655at2"/>
<feature type="domain" description="LicD/FKTN/FKRP nucleotidyltransferase" evidence="1">
    <location>
        <begin position="144"/>
        <end position="185"/>
    </location>
</feature>
<dbReference type="RefSeq" id="WP_123221152.1">
    <property type="nucleotide sequence ID" value="NZ_RJSF01000003.1"/>
</dbReference>
<dbReference type="GO" id="GO:0008168">
    <property type="term" value="F:methyltransferase activity"/>
    <property type="evidence" value="ECO:0007669"/>
    <property type="project" value="UniProtKB-KW"/>
</dbReference>
<sequence length="525" mass="57248">MTAVPPEVDAVRVDDRGIWFRSPADDVVDVCFDGRRVWSFWLQRDSTSAGGGARVAEWPSALVRFLDGSTRLSLVAHVSGVTLYDEEVRLGSGDGRIAVVSPDGKPLGLDKSNRLSQTFDTRTPEQVAPLLDSIEQVLAAIHDAGVEAFLAYGTLLGAVRQGGLIGHDSDADLGYVSRHHHPLDVILESFHLQRHLGRLGYTTYRYSGIAFKVEVIEADGFRRGLDVFGGFIAEPVGDRPPMLYLMGEIGAPFELDWIYPLTTATLEGRELPVPAVPERLLEATYGPGWRVPDPAYHFETARPTVLRLNGWFRGIRVLRSEWERKHSSNRERPVPAAPSGLAQLVVDREGVPGQVIDLGAGRGGDALWFARQGAAVTALDFVPRAVEKARAVADEEGLDLTVREVNLLSLRSTLAEGARLAHAPGERVVVARHLADATVAAGRSGAWRLCEMALRDGGRLYLEFWSGGRTGRSETQLLAAVPAETVAAELAERGAVIVHREETQVESAEGQPARTLARLVAEWHR</sequence>
<name>A0A3N0GYH8_9ACTN</name>
<evidence type="ECO:0000313" key="3">
    <source>
        <dbReference type="EMBL" id="RNM17534.1"/>
    </source>
</evidence>
<comment type="caution">
    <text evidence="3">The sequence shown here is derived from an EMBL/GenBank/DDBJ whole genome shotgun (WGS) entry which is preliminary data.</text>
</comment>
<dbReference type="GO" id="GO:0009100">
    <property type="term" value="P:glycoprotein metabolic process"/>
    <property type="evidence" value="ECO:0007669"/>
    <property type="project" value="UniProtKB-ARBA"/>
</dbReference>
<dbReference type="AlphaFoldDB" id="A0A3N0GYH8"/>
<evidence type="ECO:0000313" key="4">
    <source>
        <dbReference type="Proteomes" id="UP000279994"/>
    </source>
</evidence>
<dbReference type="Pfam" id="PF13649">
    <property type="entry name" value="Methyltransf_25"/>
    <property type="match status" value="1"/>
</dbReference>
<dbReference type="InterPro" id="IPR029063">
    <property type="entry name" value="SAM-dependent_MTases_sf"/>
</dbReference>
<feature type="domain" description="Methyltransferase" evidence="2">
    <location>
        <begin position="355"/>
        <end position="411"/>
    </location>
</feature>
<dbReference type="PANTHER" id="PTHR13627">
    <property type="entry name" value="FUKUTIN RELATED PROTEIN"/>
    <property type="match status" value="1"/>
</dbReference>